<dbReference type="EnsemblPlants" id="LPERR04G02390.1">
    <property type="protein sequence ID" value="LPERR04G02390.1"/>
    <property type="gene ID" value="LPERR04G02390"/>
</dbReference>
<dbReference type="eggNOG" id="ENOG502R7MG">
    <property type="taxonomic scope" value="Eukaryota"/>
</dbReference>
<dbReference type="AlphaFoldDB" id="A0A0D9W2I3"/>
<name>A0A0D9W2I3_9ORYZ</name>
<keyword evidence="3" id="KW-1185">Reference proteome</keyword>
<dbReference type="Gramene" id="LPERR04G02390.1">
    <property type="protein sequence ID" value="LPERR04G02390.1"/>
    <property type="gene ID" value="LPERR04G02390"/>
</dbReference>
<organism evidence="2 3">
    <name type="scientific">Leersia perrieri</name>
    <dbReference type="NCBI Taxonomy" id="77586"/>
    <lineage>
        <taxon>Eukaryota</taxon>
        <taxon>Viridiplantae</taxon>
        <taxon>Streptophyta</taxon>
        <taxon>Embryophyta</taxon>
        <taxon>Tracheophyta</taxon>
        <taxon>Spermatophyta</taxon>
        <taxon>Magnoliopsida</taxon>
        <taxon>Liliopsida</taxon>
        <taxon>Poales</taxon>
        <taxon>Poaceae</taxon>
        <taxon>BOP clade</taxon>
        <taxon>Oryzoideae</taxon>
        <taxon>Oryzeae</taxon>
        <taxon>Oryzinae</taxon>
        <taxon>Leersia</taxon>
    </lineage>
</organism>
<keyword evidence="1" id="KW-0732">Signal</keyword>
<proteinExistence type="predicted"/>
<reference evidence="2" key="3">
    <citation type="submission" date="2015-04" db="UniProtKB">
        <authorList>
            <consortium name="EnsemblPlants"/>
        </authorList>
    </citation>
    <scope>IDENTIFICATION</scope>
</reference>
<reference evidence="3" key="2">
    <citation type="submission" date="2013-12" db="EMBL/GenBank/DDBJ databases">
        <authorList>
            <person name="Yu Y."/>
            <person name="Lee S."/>
            <person name="de Baynast K."/>
            <person name="Wissotski M."/>
            <person name="Liu L."/>
            <person name="Talag J."/>
            <person name="Goicoechea J."/>
            <person name="Angelova A."/>
            <person name="Jetty R."/>
            <person name="Kudrna D."/>
            <person name="Golser W."/>
            <person name="Rivera L."/>
            <person name="Zhang J."/>
            <person name="Wing R."/>
        </authorList>
    </citation>
    <scope>NUCLEOTIDE SEQUENCE</scope>
</reference>
<accession>A0A0D9W2I3</accession>
<sequence length="85" mass="9159">MKLGAFLVILMVFINLCTGLPRNMEKDGFHSVTTLRQKIIRNLMSGTDGRTGPPSNDHQCPLGTYPNCQGVPQSTQGIAQDVGGN</sequence>
<feature type="chain" id="PRO_5002348146" evidence="1">
    <location>
        <begin position="20"/>
        <end position="85"/>
    </location>
</feature>
<dbReference type="Proteomes" id="UP000032180">
    <property type="component" value="Chromosome 4"/>
</dbReference>
<evidence type="ECO:0000256" key="1">
    <source>
        <dbReference type="SAM" id="SignalP"/>
    </source>
</evidence>
<protein>
    <submittedName>
        <fullName evidence="2">Uncharacterized protein</fullName>
    </submittedName>
</protein>
<reference evidence="2 3" key="1">
    <citation type="submission" date="2012-08" db="EMBL/GenBank/DDBJ databases">
        <title>Oryza genome evolution.</title>
        <authorList>
            <person name="Wing R.A."/>
        </authorList>
    </citation>
    <scope>NUCLEOTIDE SEQUENCE</scope>
</reference>
<evidence type="ECO:0000313" key="3">
    <source>
        <dbReference type="Proteomes" id="UP000032180"/>
    </source>
</evidence>
<dbReference type="HOGENOM" id="CLU_172257_0_0_1"/>
<evidence type="ECO:0000313" key="2">
    <source>
        <dbReference type="EnsemblPlants" id="LPERR04G02390.1"/>
    </source>
</evidence>
<feature type="signal peptide" evidence="1">
    <location>
        <begin position="1"/>
        <end position="19"/>
    </location>
</feature>